<evidence type="ECO:0000256" key="1">
    <source>
        <dbReference type="SAM" id="MobiDB-lite"/>
    </source>
</evidence>
<protein>
    <submittedName>
        <fullName evidence="2">DUF2274 domain-containing protein</fullName>
    </submittedName>
</protein>
<accession>A0A926NYD1</accession>
<comment type="caution">
    <text evidence="2">The sequence shown here is derived from an EMBL/GenBank/DDBJ whole genome shotgun (WGS) entry which is preliminary data.</text>
</comment>
<dbReference type="Proteomes" id="UP000598467">
    <property type="component" value="Unassembled WGS sequence"/>
</dbReference>
<dbReference type="EMBL" id="JABFCZ010000051">
    <property type="protein sequence ID" value="MBD1549672.1"/>
    <property type="molecule type" value="Genomic_DNA"/>
</dbReference>
<name>A0A926NYD1_9HYPH</name>
<dbReference type="RefSeq" id="WP_190294361.1">
    <property type="nucleotide sequence ID" value="NZ_JABFCZ010000051.1"/>
</dbReference>
<organism evidence="2 3">
    <name type="scientific">Roseibium aggregatum</name>
    <dbReference type="NCBI Taxonomy" id="187304"/>
    <lineage>
        <taxon>Bacteria</taxon>
        <taxon>Pseudomonadati</taxon>
        <taxon>Pseudomonadota</taxon>
        <taxon>Alphaproteobacteria</taxon>
        <taxon>Hyphomicrobiales</taxon>
        <taxon>Stappiaceae</taxon>
        <taxon>Roseibium</taxon>
    </lineage>
</organism>
<evidence type="ECO:0000313" key="2">
    <source>
        <dbReference type="EMBL" id="MBD1549672.1"/>
    </source>
</evidence>
<feature type="compositionally biased region" description="Low complexity" evidence="1">
    <location>
        <begin position="102"/>
        <end position="117"/>
    </location>
</feature>
<feature type="compositionally biased region" description="Basic and acidic residues" evidence="1">
    <location>
        <begin position="65"/>
        <end position="81"/>
    </location>
</feature>
<proteinExistence type="predicted"/>
<sequence>MAHLKLAKLPDRTPIRITITIDAGLNQALNDYQRLYAATYGASEKVADLIPFMLEAFLDSDRAFSKARKEGVPEVEPDRPARRGRASRASGSETKAEDGNEPSSSLFASPASPTQED</sequence>
<reference evidence="2" key="1">
    <citation type="submission" date="2020-05" db="EMBL/GenBank/DDBJ databases">
        <title>Identification of trans-AT polyketide cluster in two marine bacteria, producers of a novel glutaramide-containing polyketide sesbanimide D and analogs.</title>
        <authorList>
            <person name="Kacar D."/>
            <person name="Rodriguez P."/>
            <person name="Canedo L."/>
            <person name="Gonzalez E."/>
            <person name="Galan B."/>
            <person name="De La Calle F."/>
            <person name="Garcia J.L."/>
        </authorList>
    </citation>
    <scope>NUCLEOTIDE SEQUENCE</scope>
    <source>
        <strain evidence="2">PHM038</strain>
    </source>
</reference>
<feature type="region of interest" description="Disordered" evidence="1">
    <location>
        <begin position="65"/>
        <end position="117"/>
    </location>
</feature>
<dbReference type="Pfam" id="PF10038">
    <property type="entry name" value="DUF2274"/>
    <property type="match status" value="1"/>
</dbReference>
<dbReference type="AlphaFoldDB" id="A0A926NYD1"/>
<dbReference type="InterPro" id="IPR018733">
    <property type="entry name" value="DUF2274"/>
</dbReference>
<evidence type="ECO:0000313" key="3">
    <source>
        <dbReference type="Proteomes" id="UP000598467"/>
    </source>
</evidence>
<gene>
    <name evidence="2" type="ORF">HK439_25755</name>
</gene>